<accession>A0A3P6SR49</accession>
<keyword evidence="2" id="KW-1185">Reference proteome</keyword>
<evidence type="ECO:0000313" key="2">
    <source>
        <dbReference type="Proteomes" id="UP000277928"/>
    </source>
</evidence>
<dbReference type="EMBL" id="UYRX01000127">
    <property type="protein sequence ID" value="VDK74887.1"/>
    <property type="molecule type" value="Genomic_DNA"/>
</dbReference>
<dbReference type="AlphaFoldDB" id="A0A3P6SR49"/>
<sequence>MGTEDCLQPSVCVKSQREKSGWIDSELVSKEKVNREVEKADVKKSSYLHFLGMSGIDELVGGDSFLSATRYCWVINFDVVSYGTVKNASKVLVLFLQVE</sequence>
<protein>
    <submittedName>
        <fullName evidence="1">Uncharacterized protein</fullName>
    </submittedName>
</protein>
<dbReference type="Proteomes" id="UP000277928">
    <property type="component" value="Unassembled WGS sequence"/>
</dbReference>
<organism evidence="1 2">
    <name type="scientific">Litomosoides sigmodontis</name>
    <name type="common">Filarial nematode worm</name>
    <dbReference type="NCBI Taxonomy" id="42156"/>
    <lineage>
        <taxon>Eukaryota</taxon>
        <taxon>Metazoa</taxon>
        <taxon>Ecdysozoa</taxon>
        <taxon>Nematoda</taxon>
        <taxon>Chromadorea</taxon>
        <taxon>Rhabditida</taxon>
        <taxon>Spirurina</taxon>
        <taxon>Spiruromorpha</taxon>
        <taxon>Filarioidea</taxon>
        <taxon>Onchocercidae</taxon>
        <taxon>Litomosoides</taxon>
    </lineage>
</organism>
<gene>
    <name evidence="1" type="ORF">NLS_LOCUS2660</name>
</gene>
<name>A0A3P6SR49_LITSI</name>
<reference evidence="1 2" key="1">
    <citation type="submission" date="2018-08" db="EMBL/GenBank/DDBJ databases">
        <authorList>
            <person name="Laetsch R D."/>
            <person name="Stevens L."/>
            <person name="Kumar S."/>
            <person name="Blaxter L. M."/>
        </authorList>
    </citation>
    <scope>NUCLEOTIDE SEQUENCE [LARGE SCALE GENOMIC DNA]</scope>
</reference>
<proteinExistence type="predicted"/>
<evidence type="ECO:0000313" key="1">
    <source>
        <dbReference type="EMBL" id="VDK74887.1"/>
    </source>
</evidence>